<dbReference type="Gene3D" id="3.20.20.70">
    <property type="entry name" value="Aldolase class I"/>
    <property type="match status" value="1"/>
</dbReference>
<dbReference type="PANTHER" id="PTHR10889">
    <property type="entry name" value="DEOXYRIBOSE-PHOSPHATE ALDOLASE"/>
    <property type="match status" value="1"/>
</dbReference>
<dbReference type="SUPFAM" id="SSF51569">
    <property type="entry name" value="Aldolase"/>
    <property type="match status" value="1"/>
</dbReference>
<evidence type="ECO:0000313" key="5">
    <source>
        <dbReference type="Proteomes" id="UP001060919"/>
    </source>
</evidence>
<accession>A0A916DW11</accession>
<dbReference type="GO" id="GO:0004139">
    <property type="term" value="F:deoxyribose-phosphate aldolase activity"/>
    <property type="evidence" value="ECO:0007669"/>
    <property type="project" value="UniProtKB-UniRule"/>
</dbReference>
<dbReference type="GO" id="GO:0005737">
    <property type="term" value="C:cytoplasm"/>
    <property type="evidence" value="ECO:0007669"/>
    <property type="project" value="InterPro"/>
</dbReference>
<reference evidence="4" key="1">
    <citation type="submission" date="2022-09" db="EMBL/GenBank/DDBJ databases">
        <title>Aureispira anguillicida sp. nov., isolated from Leptocephalus of Japanese eel Anguilla japonica.</title>
        <authorList>
            <person name="Yuasa K."/>
            <person name="Mekata T."/>
            <person name="Ikunari K."/>
        </authorList>
    </citation>
    <scope>NUCLEOTIDE SEQUENCE</scope>
    <source>
        <strain evidence="4">EL160426</strain>
    </source>
</reference>
<name>A0A916DW11_9BACT</name>
<dbReference type="InterPro" id="IPR002915">
    <property type="entry name" value="DeoC/FbaB/LacD_aldolase"/>
</dbReference>
<evidence type="ECO:0000313" key="4">
    <source>
        <dbReference type="EMBL" id="BDS14170.1"/>
    </source>
</evidence>
<dbReference type="SMART" id="SM01133">
    <property type="entry name" value="DeoC"/>
    <property type="match status" value="1"/>
</dbReference>
<dbReference type="KEGG" id="aup:AsAng_0049480"/>
<proteinExistence type="predicted"/>
<evidence type="ECO:0000256" key="1">
    <source>
        <dbReference type="ARBA" id="ARBA00022490"/>
    </source>
</evidence>
<dbReference type="NCBIfam" id="TIGR00126">
    <property type="entry name" value="deoC"/>
    <property type="match status" value="1"/>
</dbReference>
<protein>
    <recommendedName>
        <fullName evidence="3">Deoxyribose-phosphate aldolase</fullName>
        <ecNumber evidence="3">4.1.2.4</ecNumber>
    </recommendedName>
</protein>
<evidence type="ECO:0000256" key="2">
    <source>
        <dbReference type="ARBA" id="ARBA00023270"/>
    </source>
</evidence>
<dbReference type="Proteomes" id="UP001060919">
    <property type="component" value="Chromosome"/>
</dbReference>
<dbReference type="EMBL" id="AP026867">
    <property type="protein sequence ID" value="BDS14170.1"/>
    <property type="molecule type" value="Genomic_DNA"/>
</dbReference>
<gene>
    <name evidence="4" type="ORF">AsAng_0049480</name>
</gene>
<dbReference type="InterPro" id="IPR013785">
    <property type="entry name" value="Aldolase_TIM"/>
</dbReference>
<dbReference type="PANTHER" id="PTHR10889:SF1">
    <property type="entry name" value="DEOXYRIBOSE-PHOSPHATE ALDOLASE"/>
    <property type="match status" value="1"/>
</dbReference>
<dbReference type="RefSeq" id="WP_264789397.1">
    <property type="nucleotide sequence ID" value="NZ_AP026867.1"/>
</dbReference>
<dbReference type="PIRSF" id="PIRSF001357">
    <property type="entry name" value="DeoC"/>
    <property type="match status" value="1"/>
</dbReference>
<evidence type="ECO:0000256" key="3">
    <source>
        <dbReference type="NCBIfam" id="TIGR00126"/>
    </source>
</evidence>
<keyword evidence="5" id="KW-1185">Reference proteome</keyword>
<dbReference type="CDD" id="cd00959">
    <property type="entry name" value="DeoC"/>
    <property type="match status" value="1"/>
</dbReference>
<dbReference type="GO" id="GO:0016052">
    <property type="term" value="P:carbohydrate catabolic process"/>
    <property type="evidence" value="ECO:0007669"/>
    <property type="project" value="TreeGrafter"/>
</dbReference>
<sequence length="213" mass="23589">MELNNYIENTLLKSDTTTIDIKKLCQEALEYKFSAVCVPPFYVRTAVSLLEKEAVRVITAIGFPMGYHAIPVKVEEAKRAIDEGVDEIEMVVNIAAVKDGNWSHVRNDIDSVTTAAHLKGKKIKVILETRFLTGEEIKKLCEICCDIQVDGIKNTMELEREDNTLEMVTLLKEHTKGIDLIAVGGVRSKTFAVKLIEAGVSKLGTSLGPQLIK</sequence>
<dbReference type="GO" id="GO:0009264">
    <property type="term" value="P:deoxyribonucleotide catabolic process"/>
    <property type="evidence" value="ECO:0007669"/>
    <property type="project" value="UniProtKB-UniRule"/>
</dbReference>
<organism evidence="4 5">
    <name type="scientific">Aureispira anguillae</name>
    <dbReference type="NCBI Taxonomy" id="2864201"/>
    <lineage>
        <taxon>Bacteria</taxon>
        <taxon>Pseudomonadati</taxon>
        <taxon>Bacteroidota</taxon>
        <taxon>Saprospiria</taxon>
        <taxon>Saprospirales</taxon>
        <taxon>Saprospiraceae</taxon>
        <taxon>Aureispira</taxon>
    </lineage>
</organism>
<keyword evidence="1" id="KW-0963">Cytoplasm</keyword>
<dbReference type="AlphaFoldDB" id="A0A916DW11"/>
<dbReference type="InterPro" id="IPR011343">
    <property type="entry name" value="DeoC"/>
</dbReference>
<dbReference type="Pfam" id="PF01791">
    <property type="entry name" value="DeoC"/>
    <property type="match status" value="1"/>
</dbReference>
<dbReference type="EC" id="4.1.2.4" evidence="3"/>
<keyword evidence="2" id="KW-0704">Schiff base</keyword>